<dbReference type="EMBL" id="KZ301979">
    <property type="protein sequence ID" value="PFH52367.1"/>
    <property type="molecule type" value="Genomic_DNA"/>
</dbReference>
<dbReference type="PANTHER" id="PTHR28066:SF1">
    <property type="entry name" value="SMALL RIBOSOMAL SUBUNIT PROTEIN MS37"/>
    <property type="match status" value="1"/>
</dbReference>
<evidence type="ECO:0000256" key="1">
    <source>
        <dbReference type="SAM" id="MobiDB-lite"/>
    </source>
</evidence>
<dbReference type="GO" id="GO:0005763">
    <property type="term" value="C:mitochondrial small ribosomal subunit"/>
    <property type="evidence" value="ECO:0007669"/>
    <property type="project" value="TreeGrafter"/>
</dbReference>
<feature type="region of interest" description="Disordered" evidence="1">
    <location>
        <begin position="60"/>
        <end position="82"/>
    </location>
</feature>
<organism evidence="2 3">
    <name type="scientific">Amanita thiersii Skay4041</name>
    <dbReference type="NCBI Taxonomy" id="703135"/>
    <lineage>
        <taxon>Eukaryota</taxon>
        <taxon>Fungi</taxon>
        <taxon>Dikarya</taxon>
        <taxon>Basidiomycota</taxon>
        <taxon>Agaricomycotina</taxon>
        <taxon>Agaricomycetes</taxon>
        <taxon>Agaricomycetidae</taxon>
        <taxon>Agaricales</taxon>
        <taxon>Pluteineae</taxon>
        <taxon>Amanitaceae</taxon>
        <taxon>Amanita</taxon>
    </lineage>
</organism>
<sequence length="82" mass="8906">MTIHIKNLKVRPRKSTANNMCGPQLAAMLACWAATGDVHSKNKACSEAAAGLFNCMKTSPMPQKSHKPSINYHLGRLGKTIQ</sequence>
<evidence type="ECO:0000313" key="3">
    <source>
        <dbReference type="Proteomes" id="UP000242287"/>
    </source>
</evidence>
<dbReference type="GO" id="GO:0003735">
    <property type="term" value="F:structural constituent of ribosome"/>
    <property type="evidence" value="ECO:0007669"/>
    <property type="project" value="InterPro"/>
</dbReference>
<evidence type="ECO:0000313" key="2">
    <source>
        <dbReference type="EMBL" id="PFH52367.1"/>
    </source>
</evidence>
<evidence type="ECO:0008006" key="4">
    <source>
        <dbReference type="Google" id="ProtNLM"/>
    </source>
</evidence>
<dbReference type="GO" id="GO:0032543">
    <property type="term" value="P:mitochondrial translation"/>
    <property type="evidence" value="ECO:0007669"/>
    <property type="project" value="InterPro"/>
</dbReference>
<dbReference type="PROSITE" id="PS51257">
    <property type="entry name" value="PROKAR_LIPOPROTEIN"/>
    <property type="match status" value="1"/>
</dbReference>
<dbReference type="STRING" id="703135.A0A2A9NVQ9"/>
<gene>
    <name evidence="2" type="ORF">AMATHDRAFT_74164</name>
</gene>
<reference evidence="2 3" key="1">
    <citation type="submission" date="2014-02" db="EMBL/GenBank/DDBJ databases">
        <title>Transposable element dynamics among asymbiotic and ectomycorrhizal Amanita fungi.</title>
        <authorList>
            <consortium name="DOE Joint Genome Institute"/>
            <person name="Hess J."/>
            <person name="Skrede I."/>
            <person name="Wolfe B."/>
            <person name="LaButti K."/>
            <person name="Ohm R.A."/>
            <person name="Grigoriev I.V."/>
            <person name="Pringle A."/>
        </authorList>
    </citation>
    <scope>NUCLEOTIDE SEQUENCE [LARGE SCALE GENOMIC DNA]</scope>
    <source>
        <strain evidence="2 3">SKay4041</strain>
    </source>
</reference>
<dbReference type="AlphaFoldDB" id="A0A2A9NVQ9"/>
<dbReference type="Proteomes" id="UP000242287">
    <property type="component" value="Unassembled WGS sequence"/>
</dbReference>
<keyword evidence="3" id="KW-1185">Reference proteome</keyword>
<protein>
    <recommendedName>
        <fullName evidence="4">37S ribosomal protein mrp10, mitochondrial</fullName>
    </recommendedName>
</protein>
<dbReference type="OrthoDB" id="2210at2759"/>
<dbReference type="InterPro" id="IPR017264">
    <property type="entry name" value="Ribosomal_mS37_fun"/>
</dbReference>
<name>A0A2A9NVQ9_9AGAR</name>
<dbReference type="PANTHER" id="PTHR28066">
    <property type="entry name" value="37S RIBOSOMAL PROTEIN MRP10, MITOCHONDRIAL"/>
    <property type="match status" value="1"/>
</dbReference>
<proteinExistence type="predicted"/>
<accession>A0A2A9NVQ9</accession>